<reference evidence="2 3" key="1">
    <citation type="journal article" date="2015" name="Nature">
        <title>rRNA introns, odd ribosomes, and small enigmatic genomes across a large radiation of phyla.</title>
        <authorList>
            <person name="Brown C.T."/>
            <person name="Hug L.A."/>
            <person name="Thomas B.C."/>
            <person name="Sharon I."/>
            <person name="Castelle C.J."/>
            <person name="Singh A."/>
            <person name="Wilkins M.J."/>
            <person name="Williams K.H."/>
            <person name="Banfield J.F."/>
        </authorList>
    </citation>
    <scope>NUCLEOTIDE SEQUENCE [LARGE SCALE GENOMIC DNA]</scope>
</reference>
<name>A0A0G0CSU3_9BACT</name>
<accession>A0A0G0CSU3</accession>
<evidence type="ECO:0000313" key="2">
    <source>
        <dbReference type="EMBL" id="KKP46377.1"/>
    </source>
</evidence>
<evidence type="ECO:0000313" key="3">
    <source>
        <dbReference type="Proteomes" id="UP000033995"/>
    </source>
</evidence>
<sequence length="130" mass="14966">MYKKYELSLSLNGDLVMHIARNSAGVVVFRQNTEKELKKAIDNYIKEQQYLDELAEQKRLEKEAKKGKAEVILTKDVEVIEEPIVPTVVNEVVEPTSKRVTRGPDGKFISKSQLDPEEKEKKTFWDKLTS</sequence>
<gene>
    <name evidence="2" type="ORF">UR38_C0011G0027</name>
</gene>
<proteinExistence type="predicted"/>
<evidence type="ECO:0000256" key="1">
    <source>
        <dbReference type="SAM" id="MobiDB-lite"/>
    </source>
</evidence>
<organism evidence="2 3">
    <name type="scientific">Candidatus Woesebacteria bacterium GW2011_GWA2_33_28</name>
    <dbReference type="NCBI Taxonomy" id="1618561"/>
    <lineage>
        <taxon>Bacteria</taxon>
        <taxon>Candidatus Woeseibacteriota</taxon>
    </lineage>
</organism>
<dbReference type="AlphaFoldDB" id="A0A0G0CSU3"/>
<dbReference type="Proteomes" id="UP000033995">
    <property type="component" value="Unassembled WGS sequence"/>
</dbReference>
<feature type="region of interest" description="Disordered" evidence="1">
    <location>
        <begin position="98"/>
        <end position="130"/>
    </location>
</feature>
<comment type="caution">
    <text evidence="2">The sequence shown here is derived from an EMBL/GenBank/DDBJ whole genome shotgun (WGS) entry which is preliminary data.</text>
</comment>
<dbReference type="EMBL" id="LBOZ01000011">
    <property type="protein sequence ID" value="KKP46377.1"/>
    <property type="molecule type" value="Genomic_DNA"/>
</dbReference>
<protein>
    <submittedName>
        <fullName evidence="2">Uncharacterized protein</fullName>
    </submittedName>
</protein>
<feature type="compositionally biased region" description="Basic and acidic residues" evidence="1">
    <location>
        <begin position="114"/>
        <end position="130"/>
    </location>
</feature>